<evidence type="ECO:0000256" key="6">
    <source>
        <dbReference type="SAM" id="MobiDB-lite"/>
    </source>
</evidence>
<evidence type="ECO:0000256" key="3">
    <source>
        <dbReference type="ARBA" id="ARBA00022833"/>
    </source>
</evidence>
<dbReference type="CDD" id="cd16649">
    <property type="entry name" value="mRING-HC-C3HC5_CGRF1-like"/>
    <property type="match status" value="1"/>
</dbReference>
<evidence type="ECO:0000256" key="4">
    <source>
        <dbReference type="PROSITE-ProRule" id="PRU00175"/>
    </source>
</evidence>
<feature type="coiled-coil region" evidence="5">
    <location>
        <begin position="227"/>
        <end position="268"/>
    </location>
</feature>
<name>A0A8X8CC94_POPTO</name>
<evidence type="ECO:0000256" key="5">
    <source>
        <dbReference type="SAM" id="Coils"/>
    </source>
</evidence>
<keyword evidence="9" id="KW-1185">Reference proteome</keyword>
<reference evidence="8" key="1">
    <citation type="journal article" date="2020" name="bioRxiv">
        <title>Hybrid origin of Populus tomentosa Carr. identified through genome sequencing and phylogenomic analysis.</title>
        <authorList>
            <person name="An X."/>
            <person name="Gao K."/>
            <person name="Chen Z."/>
            <person name="Li J."/>
            <person name="Yang X."/>
            <person name="Yang X."/>
            <person name="Zhou J."/>
            <person name="Guo T."/>
            <person name="Zhao T."/>
            <person name="Huang S."/>
            <person name="Miao D."/>
            <person name="Khan W.U."/>
            <person name="Rao P."/>
            <person name="Ye M."/>
            <person name="Lei B."/>
            <person name="Liao W."/>
            <person name="Wang J."/>
            <person name="Ji L."/>
            <person name="Li Y."/>
            <person name="Guo B."/>
            <person name="Mustafa N.S."/>
            <person name="Li S."/>
            <person name="Yun Q."/>
            <person name="Keller S.R."/>
            <person name="Mao J."/>
            <person name="Zhang R."/>
            <person name="Strauss S.H."/>
        </authorList>
    </citation>
    <scope>NUCLEOTIDE SEQUENCE</scope>
    <source>
        <strain evidence="8">GM15</strain>
        <tissue evidence="8">Leaf</tissue>
    </source>
</reference>
<dbReference type="GO" id="GO:0004842">
    <property type="term" value="F:ubiquitin-protein transferase activity"/>
    <property type="evidence" value="ECO:0007669"/>
    <property type="project" value="TreeGrafter"/>
</dbReference>
<feature type="region of interest" description="Disordered" evidence="6">
    <location>
        <begin position="1"/>
        <end position="24"/>
    </location>
</feature>
<protein>
    <recommendedName>
        <fullName evidence="7">RING-type domain-containing protein</fullName>
    </recommendedName>
</protein>
<accession>A0A8X8CC94</accession>
<dbReference type="FunFam" id="3.30.40.10:FF:000239">
    <property type="entry name" value="probable BOI-related E3 ubiquitin-protein ligase 2"/>
    <property type="match status" value="1"/>
</dbReference>
<dbReference type="AlphaFoldDB" id="A0A8X8CC94"/>
<dbReference type="PANTHER" id="PTHR42647:SF10">
    <property type="entry name" value="F2G19.2"/>
    <property type="match status" value="1"/>
</dbReference>
<dbReference type="EMBL" id="JAAWWB010000027">
    <property type="protein sequence ID" value="KAG6749090.1"/>
    <property type="molecule type" value="Genomic_DNA"/>
</dbReference>
<sequence length="378" mass="42670">MAHPQHQFQQHYQPQQQQQQQQSKNLRNLYAIDGQISPAVAYFNPSNLQDQSQHPPYVPPFHVVGFAPGPGNDGSDGGLELQWNYGLEPKRKRLKEQDFLENNSQISSVDFLQARSVSTGLGLSLDNTRVSSSGDSALLSLIGDDIDSELQRQDVEVDKFLKIQSSGIPFVVGVSVKNVGRVFFSLLLIELMVVEEKMGYTKLGDRLRQTILEKVQADQLQTISLVEEKVLQKLRQKEAEVESINKKNIELEEKMEQLSMEAGAWQERARYNENMINALKLNIQQVYAQSRDSKEGCGDSEVDDTASCCNGRVIDFHLLSNDNNDMKELMTCKACRVNEVCMLLLPCKHLCLCKDCESKLSFCPLCRSSKLIGMEVYM</sequence>
<dbReference type="OrthoDB" id="1711136at2759"/>
<dbReference type="Proteomes" id="UP000886885">
    <property type="component" value="Chromosome 14A"/>
</dbReference>
<proteinExistence type="predicted"/>
<evidence type="ECO:0000259" key="7">
    <source>
        <dbReference type="PROSITE" id="PS50089"/>
    </source>
</evidence>
<gene>
    <name evidence="8" type="ORF">POTOM_046132</name>
</gene>
<dbReference type="InterPro" id="IPR001841">
    <property type="entry name" value="Znf_RING"/>
</dbReference>
<keyword evidence="5" id="KW-0175">Coiled coil</keyword>
<evidence type="ECO:0000313" key="8">
    <source>
        <dbReference type="EMBL" id="KAG6749090.1"/>
    </source>
</evidence>
<feature type="domain" description="RING-type" evidence="7">
    <location>
        <begin position="332"/>
        <end position="367"/>
    </location>
</feature>
<keyword evidence="3" id="KW-0862">Zinc</keyword>
<dbReference type="PROSITE" id="PS50089">
    <property type="entry name" value="ZF_RING_2"/>
    <property type="match status" value="1"/>
</dbReference>
<evidence type="ECO:0000256" key="2">
    <source>
        <dbReference type="ARBA" id="ARBA00022771"/>
    </source>
</evidence>
<comment type="caution">
    <text evidence="8">The sequence shown here is derived from an EMBL/GenBank/DDBJ whole genome shotgun (WGS) entry which is preliminary data.</text>
</comment>
<evidence type="ECO:0000313" key="9">
    <source>
        <dbReference type="Proteomes" id="UP000886885"/>
    </source>
</evidence>
<feature type="compositionally biased region" description="Low complexity" evidence="6">
    <location>
        <begin position="1"/>
        <end position="22"/>
    </location>
</feature>
<dbReference type="Pfam" id="PF13920">
    <property type="entry name" value="zf-C3HC4_3"/>
    <property type="match status" value="1"/>
</dbReference>
<dbReference type="GO" id="GO:0008270">
    <property type="term" value="F:zinc ion binding"/>
    <property type="evidence" value="ECO:0007669"/>
    <property type="project" value="UniProtKB-KW"/>
</dbReference>
<dbReference type="PANTHER" id="PTHR42647">
    <property type="entry name" value="SBP (S-RIBONUCLEASE BINDING PROTEIN) FAMILY PROTEIN"/>
    <property type="match status" value="1"/>
</dbReference>
<organism evidence="8 9">
    <name type="scientific">Populus tomentosa</name>
    <name type="common">Chinese white poplar</name>
    <dbReference type="NCBI Taxonomy" id="118781"/>
    <lineage>
        <taxon>Eukaryota</taxon>
        <taxon>Viridiplantae</taxon>
        <taxon>Streptophyta</taxon>
        <taxon>Embryophyta</taxon>
        <taxon>Tracheophyta</taxon>
        <taxon>Spermatophyta</taxon>
        <taxon>Magnoliopsida</taxon>
        <taxon>eudicotyledons</taxon>
        <taxon>Gunneridae</taxon>
        <taxon>Pentapetalae</taxon>
        <taxon>rosids</taxon>
        <taxon>fabids</taxon>
        <taxon>Malpighiales</taxon>
        <taxon>Salicaceae</taxon>
        <taxon>Saliceae</taxon>
        <taxon>Populus</taxon>
    </lineage>
</organism>
<dbReference type="PIRSF" id="PIRSF036836">
    <property type="entry name" value="RNase_bind_SBP1"/>
    <property type="match status" value="1"/>
</dbReference>
<evidence type="ECO:0000256" key="1">
    <source>
        <dbReference type="ARBA" id="ARBA00022723"/>
    </source>
</evidence>
<keyword evidence="1" id="KW-0479">Metal-binding</keyword>
<keyword evidence="2 4" id="KW-0863">Zinc-finger</keyword>